<evidence type="ECO:0000313" key="8">
    <source>
        <dbReference type="EMBL" id="GHA77854.1"/>
    </source>
</evidence>
<dbReference type="EC" id="2.7.13.3" evidence="2"/>
<evidence type="ECO:0000256" key="4">
    <source>
        <dbReference type="ARBA" id="ARBA00022741"/>
    </source>
</evidence>
<accession>A0A8J3CIY3</accession>
<evidence type="ECO:0000256" key="1">
    <source>
        <dbReference type="ARBA" id="ARBA00000085"/>
    </source>
</evidence>
<dbReference type="GO" id="GO:0005524">
    <property type="term" value="F:ATP binding"/>
    <property type="evidence" value="ECO:0007669"/>
    <property type="project" value="UniProtKB-KW"/>
</dbReference>
<reference evidence="8" key="2">
    <citation type="submission" date="2020-09" db="EMBL/GenBank/DDBJ databases">
        <authorList>
            <person name="Sun Q."/>
            <person name="Kim S."/>
        </authorList>
    </citation>
    <scope>NUCLEOTIDE SEQUENCE</scope>
    <source>
        <strain evidence="8">KCTC 32501</strain>
    </source>
</reference>
<keyword evidence="3" id="KW-0808">Transferase</keyword>
<dbReference type="GO" id="GO:0000156">
    <property type="term" value="F:phosphorelay response regulator activity"/>
    <property type="evidence" value="ECO:0007669"/>
    <property type="project" value="TreeGrafter"/>
</dbReference>
<dbReference type="GO" id="GO:0007234">
    <property type="term" value="P:osmosensory signaling via phosphorelay pathway"/>
    <property type="evidence" value="ECO:0007669"/>
    <property type="project" value="TreeGrafter"/>
</dbReference>
<dbReference type="AlphaFoldDB" id="A0A8J3CIY3"/>
<evidence type="ECO:0000313" key="9">
    <source>
        <dbReference type="Proteomes" id="UP000614287"/>
    </source>
</evidence>
<evidence type="ECO:0000256" key="2">
    <source>
        <dbReference type="ARBA" id="ARBA00012438"/>
    </source>
</evidence>
<keyword evidence="4" id="KW-0547">Nucleotide-binding</keyword>
<evidence type="ECO:0000256" key="7">
    <source>
        <dbReference type="ARBA" id="ARBA00023012"/>
    </source>
</evidence>
<dbReference type="GO" id="GO:0030295">
    <property type="term" value="F:protein kinase activator activity"/>
    <property type="evidence" value="ECO:0007669"/>
    <property type="project" value="TreeGrafter"/>
</dbReference>
<dbReference type="Proteomes" id="UP000614287">
    <property type="component" value="Unassembled WGS sequence"/>
</dbReference>
<dbReference type="EMBL" id="BMZG01000010">
    <property type="protein sequence ID" value="GHA77854.1"/>
    <property type="molecule type" value="Genomic_DNA"/>
</dbReference>
<dbReference type="GO" id="GO:0004673">
    <property type="term" value="F:protein histidine kinase activity"/>
    <property type="evidence" value="ECO:0007669"/>
    <property type="project" value="UniProtKB-EC"/>
</dbReference>
<keyword evidence="6" id="KW-0067">ATP-binding</keyword>
<comment type="catalytic activity">
    <reaction evidence="1">
        <text>ATP + protein L-histidine = ADP + protein N-phospho-L-histidine.</text>
        <dbReference type="EC" id="2.7.13.3"/>
    </reaction>
</comment>
<evidence type="ECO:0000256" key="6">
    <source>
        <dbReference type="ARBA" id="ARBA00022840"/>
    </source>
</evidence>
<proteinExistence type="predicted"/>
<evidence type="ECO:0000256" key="3">
    <source>
        <dbReference type="ARBA" id="ARBA00022679"/>
    </source>
</evidence>
<comment type="caution">
    <text evidence="8">The sequence shown here is derived from an EMBL/GenBank/DDBJ whole genome shotgun (WGS) entry which is preliminary data.</text>
</comment>
<dbReference type="InterPro" id="IPR050351">
    <property type="entry name" value="BphY/WalK/GraS-like"/>
</dbReference>
<dbReference type="PANTHER" id="PTHR42878:SF7">
    <property type="entry name" value="SENSOR HISTIDINE KINASE GLRK"/>
    <property type="match status" value="1"/>
</dbReference>
<name>A0A8J3CIY3_9BURK</name>
<protein>
    <recommendedName>
        <fullName evidence="2">histidine kinase</fullName>
        <ecNumber evidence="2">2.7.13.3</ecNumber>
    </recommendedName>
</protein>
<sequence length="126" mass="14389">MDDEVFYSQIVDKVHQTLDWAVDLVDLSKVKVNQYQMNELNATQILDEAVEHVWSQVQAKRIELTFDEADRLAATSIWVLCDGALLIRALDNLLSNAIRYSESDSVVRVAVCTEGSNPQWVHLSYY</sequence>
<evidence type="ECO:0000256" key="5">
    <source>
        <dbReference type="ARBA" id="ARBA00022777"/>
    </source>
</evidence>
<keyword evidence="7" id="KW-0902">Two-component regulatory system</keyword>
<organism evidence="8 9">
    <name type="scientific">Formosimonas limnophila</name>
    <dbReference type="NCBI Taxonomy" id="1384487"/>
    <lineage>
        <taxon>Bacteria</taxon>
        <taxon>Pseudomonadati</taxon>
        <taxon>Pseudomonadota</taxon>
        <taxon>Betaproteobacteria</taxon>
        <taxon>Burkholderiales</taxon>
        <taxon>Burkholderiaceae</taxon>
        <taxon>Formosimonas</taxon>
    </lineage>
</organism>
<dbReference type="InterPro" id="IPR036890">
    <property type="entry name" value="HATPase_C_sf"/>
</dbReference>
<dbReference type="SUPFAM" id="SSF55874">
    <property type="entry name" value="ATPase domain of HSP90 chaperone/DNA topoisomerase II/histidine kinase"/>
    <property type="match status" value="1"/>
</dbReference>
<dbReference type="PANTHER" id="PTHR42878">
    <property type="entry name" value="TWO-COMPONENT HISTIDINE KINASE"/>
    <property type="match status" value="1"/>
</dbReference>
<dbReference type="Gene3D" id="3.30.565.10">
    <property type="entry name" value="Histidine kinase-like ATPase, C-terminal domain"/>
    <property type="match status" value="1"/>
</dbReference>
<gene>
    <name evidence="8" type="ORF">GCM10009007_18520</name>
</gene>
<reference evidence="8" key="1">
    <citation type="journal article" date="2014" name="Int. J. Syst. Evol. Microbiol.">
        <title>Complete genome sequence of Corynebacterium casei LMG S-19264T (=DSM 44701T), isolated from a smear-ripened cheese.</title>
        <authorList>
            <consortium name="US DOE Joint Genome Institute (JGI-PGF)"/>
            <person name="Walter F."/>
            <person name="Albersmeier A."/>
            <person name="Kalinowski J."/>
            <person name="Ruckert C."/>
        </authorList>
    </citation>
    <scope>NUCLEOTIDE SEQUENCE</scope>
    <source>
        <strain evidence="8">KCTC 32501</strain>
    </source>
</reference>
<keyword evidence="5" id="KW-0418">Kinase</keyword>
<keyword evidence="9" id="KW-1185">Reference proteome</keyword>